<dbReference type="AlphaFoldDB" id="A0A1Y4SMX8"/>
<dbReference type="OrthoDB" id="1656137at2"/>
<comment type="caution">
    <text evidence="3">The sequence shown here is derived from an EMBL/GenBank/DDBJ whole genome shotgun (WGS) entry which is preliminary data.</text>
</comment>
<evidence type="ECO:0008006" key="5">
    <source>
        <dbReference type="Google" id="ProtNLM"/>
    </source>
</evidence>
<dbReference type="PANTHER" id="PTHR34611">
    <property type="match status" value="1"/>
</dbReference>
<evidence type="ECO:0000313" key="4">
    <source>
        <dbReference type="Proteomes" id="UP000195305"/>
    </source>
</evidence>
<gene>
    <name evidence="3" type="ORF">B5E75_13670</name>
</gene>
<name>A0A1Y4SMX8_9FIRM</name>
<feature type="domain" description="Transposase (putative) YhgA-like" evidence="1">
    <location>
        <begin position="15"/>
        <end position="188"/>
    </location>
</feature>
<evidence type="ECO:0000313" key="3">
    <source>
        <dbReference type="EMBL" id="OUQ30770.1"/>
    </source>
</evidence>
<protein>
    <recommendedName>
        <fullName evidence="5">Transposase (putative) YhgA-like domain-containing protein</fullName>
    </recommendedName>
</protein>
<accession>A0A1Y4SMX8</accession>
<dbReference type="EMBL" id="NFLJ01000063">
    <property type="protein sequence ID" value="OUQ30770.1"/>
    <property type="molecule type" value="Genomic_DNA"/>
</dbReference>
<dbReference type="RefSeq" id="WP_087360379.1">
    <property type="nucleotide sequence ID" value="NZ_NFLJ01000063.1"/>
</dbReference>
<dbReference type="InterPro" id="IPR051699">
    <property type="entry name" value="Rpn/YhgA-like_nuclease"/>
</dbReference>
<evidence type="ECO:0000259" key="2">
    <source>
        <dbReference type="Pfam" id="PF14261"/>
    </source>
</evidence>
<dbReference type="PANTHER" id="PTHR34611:SF2">
    <property type="entry name" value="INACTIVE RECOMBINATION-PROMOTING NUCLEASE-LIKE PROTEIN RPNE-RELATED"/>
    <property type="match status" value="1"/>
</dbReference>
<sequence length="315" mass="37018">MSKKNYMLRKIFDIRIRSLFKNCHVTADFINGILFYENAVIHYDDISLSDSNLDSHLPNQNITRERERDNIYLVNIDGTECLIGIEHQSQIDHGMFQRTREYDEMNYLQQFNLYRSTHQMIKGVMTFVVYYGQKKWKAPRTYEDMMNPMPPALKDYMNAASYPLIEMRNLDPKRFHSQELKELIIGLRYLYNHQYDEDHDITISHDIAVTIAALTKNTQIYEKVKEEKIDMCQAIRDYGKENLNKGKSIGRTEGINIGRNEGIIQTLIKLLKSKLGHLSKDTLATIQSCTQEQLDSLTVHIFDIHNEEDILHYLQ</sequence>
<dbReference type="InterPro" id="IPR025587">
    <property type="entry name" value="DUF4351"/>
</dbReference>
<keyword evidence="4" id="KW-1185">Reference proteome</keyword>
<evidence type="ECO:0000259" key="1">
    <source>
        <dbReference type="Pfam" id="PF04754"/>
    </source>
</evidence>
<organism evidence="3 4">
    <name type="scientific">Massilimicrobiota timonensis</name>
    <dbReference type="NCBI Taxonomy" id="1776392"/>
    <lineage>
        <taxon>Bacteria</taxon>
        <taxon>Bacillati</taxon>
        <taxon>Bacillota</taxon>
        <taxon>Erysipelotrichia</taxon>
        <taxon>Erysipelotrichales</taxon>
        <taxon>Erysipelotrichaceae</taxon>
        <taxon>Massilimicrobiota</taxon>
    </lineage>
</organism>
<feature type="domain" description="DUF4351" evidence="2">
    <location>
        <begin position="258"/>
        <end position="314"/>
    </location>
</feature>
<proteinExistence type="predicted"/>
<dbReference type="Proteomes" id="UP000195305">
    <property type="component" value="Unassembled WGS sequence"/>
</dbReference>
<reference evidence="3 4" key="1">
    <citation type="journal article" date="2018" name="BMC Genomics">
        <title>Whole genome sequencing and function prediction of 133 gut anaerobes isolated from chicken caecum in pure cultures.</title>
        <authorList>
            <person name="Medvecky M."/>
            <person name="Cejkova D."/>
            <person name="Polansky O."/>
            <person name="Karasova D."/>
            <person name="Kubasova T."/>
            <person name="Cizek A."/>
            <person name="Rychlik I."/>
        </authorList>
    </citation>
    <scope>NUCLEOTIDE SEQUENCE [LARGE SCALE GENOMIC DNA]</scope>
    <source>
        <strain evidence="3 4">An13</strain>
    </source>
</reference>
<dbReference type="Pfam" id="PF04754">
    <property type="entry name" value="Transposase_31"/>
    <property type="match status" value="1"/>
</dbReference>
<dbReference type="InterPro" id="IPR006842">
    <property type="entry name" value="Transposase_31"/>
</dbReference>
<dbReference type="Pfam" id="PF14261">
    <property type="entry name" value="DUF4351"/>
    <property type="match status" value="1"/>
</dbReference>